<evidence type="ECO:0000259" key="6">
    <source>
        <dbReference type="PROSITE" id="PS51094"/>
    </source>
</evidence>
<dbReference type="EMBL" id="CP012328">
    <property type="protein sequence ID" value="AKU79938.1"/>
    <property type="molecule type" value="Genomic_DNA"/>
</dbReference>
<dbReference type="CDD" id="cd00211">
    <property type="entry name" value="PTS_IIA_fru"/>
    <property type="match status" value="1"/>
</dbReference>
<dbReference type="NCBIfam" id="TIGR00848">
    <property type="entry name" value="fruA"/>
    <property type="match status" value="1"/>
</dbReference>
<evidence type="ECO:0000313" key="7">
    <source>
        <dbReference type="EMBL" id="AKU79938.1"/>
    </source>
</evidence>
<dbReference type="GO" id="GO:0008982">
    <property type="term" value="F:protein-N(PI)-phosphohistidine-sugar phosphotransferase activity"/>
    <property type="evidence" value="ECO:0007669"/>
    <property type="project" value="InterPro"/>
</dbReference>
<feature type="domain" description="PTS EIIA type-2" evidence="6">
    <location>
        <begin position="5"/>
        <end position="150"/>
    </location>
</feature>
<dbReference type="InterPro" id="IPR004715">
    <property type="entry name" value="PTS_IIA_fruc"/>
</dbReference>
<dbReference type="InterPro" id="IPR016152">
    <property type="entry name" value="PTrfase/Anion_transptr"/>
</dbReference>
<evidence type="ECO:0000256" key="3">
    <source>
        <dbReference type="ARBA" id="ARBA00022597"/>
    </source>
</evidence>
<dbReference type="Pfam" id="PF00359">
    <property type="entry name" value="PTS_EIIA_2"/>
    <property type="match status" value="1"/>
</dbReference>
<evidence type="ECO:0000256" key="1">
    <source>
        <dbReference type="ARBA" id="ARBA00022448"/>
    </source>
</evidence>
<evidence type="ECO:0000256" key="2">
    <source>
        <dbReference type="ARBA" id="ARBA00022553"/>
    </source>
</evidence>
<accession>A0A0K1P6K6</accession>
<dbReference type="Gene3D" id="3.40.930.10">
    <property type="entry name" value="Mannitol-specific EII, Chain A"/>
    <property type="match status" value="1"/>
</dbReference>
<protein>
    <submittedName>
        <fullName evidence="7">PTS system fructose-specific IIA component</fullName>
    </submittedName>
</protein>
<keyword evidence="4" id="KW-0808">Transferase</keyword>
<dbReference type="STRING" id="216946.STURO_v1c06920"/>
<dbReference type="RefSeq" id="WP_082236186.1">
    <property type="nucleotide sequence ID" value="NZ_CP012328.1"/>
</dbReference>
<dbReference type="AlphaFoldDB" id="A0A0K1P6K6"/>
<dbReference type="PROSITE" id="PS51094">
    <property type="entry name" value="PTS_EIIA_TYPE_2"/>
    <property type="match status" value="1"/>
</dbReference>
<dbReference type="GO" id="GO:0009401">
    <property type="term" value="P:phosphoenolpyruvate-dependent sugar phosphotransferase system"/>
    <property type="evidence" value="ECO:0007669"/>
    <property type="project" value="UniProtKB-KW"/>
</dbReference>
<keyword evidence="8" id="KW-1185">Reference proteome</keyword>
<evidence type="ECO:0000256" key="5">
    <source>
        <dbReference type="ARBA" id="ARBA00022683"/>
    </source>
</evidence>
<dbReference type="InterPro" id="IPR002178">
    <property type="entry name" value="PTS_EIIA_type-2_dom"/>
</dbReference>
<keyword evidence="1" id="KW-0813">Transport</keyword>
<proteinExistence type="predicted"/>
<dbReference type="Proteomes" id="UP000067243">
    <property type="component" value="Chromosome"/>
</dbReference>
<dbReference type="SUPFAM" id="SSF55804">
    <property type="entry name" value="Phoshotransferase/anion transport protein"/>
    <property type="match status" value="1"/>
</dbReference>
<keyword evidence="3" id="KW-0762">Sugar transport</keyword>
<keyword evidence="5" id="KW-0598">Phosphotransferase system</keyword>
<evidence type="ECO:0000313" key="8">
    <source>
        <dbReference type="Proteomes" id="UP000067243"/>
    </source>
</evidence>
<name>A0A0K1P6K6_9MOLU</name>
<dbReference type="GO" id="GO:0016020">
    <property type="term" value="C:membrane"/>
    <property type="evidence" value="ECO:0007669"/>
    <property type="project" value="InterPro"/>
</dbReference>
<dbReference type="PANTHER" id="PTHR47738">
    <property type="entry name" value="PTS SYSTEM FRUCTOSE-LIKE EIIA COMPONENT-RELATED"/>
    <property type="match status" value="1"/>
</dbReference>
<reference evidence="7 8" key="1">
    <citation type="journal article" date="2015" name="Genome Announc.">
        <title>Complete Genome Sequence of Spiroplasma turonicum Strain Tab4cT, a Parasite of a Horse Fly, Haematopota sp. (Diptera: Tabanidae).</title>
        <authorList>
            <person name="Davis R.E."/>
            <person name="Shao J."/>
            <person name="Zhao Y."/>
            <person name="Gasparich G.E."/>
            <person name="Gaynor B.J."/>
            <person name="Donofrio N."/>
        </authorList>
    </citation>
    <scope>NUCLEOTIDE SEQUENCE [LARGE SCALE GENOMIC DNA]</scope>
    <source>
        <strain evidence="7 8">Tab4c</strain>
    </source>
</reference>
<dbReference type="KEGG" id="stur:STURON_00692"/>
<dbReference type="PATRIC" id="fig|216946.3.peg.719"/>
<sequence length="153" mass="17612">MISNNIFNINSISLDNEFKTKKEVFNFITDYFFKNGFSINKKDLLDGFYAREEEGSTAFTDGIGIPHSKVDAIVKPGIFVLKIKEGIEWESMDDKKTFFFISLAIPNNNYDELHLKMLSSIARKLVDPIFKNNLLLAKDKETIYKIVSEVEIK</sequence>
<keyword evidence="2" id="KW-0597">Phosphoprotein</keyword>
<gene>
    <name evidence="7" type="primary">fruB2</name>
    <name evidence="7" type="ORF">STURON_00692</name>
</gene>
<evidence type="ECO:0000256" key="4">
    <source>
        <dbReference type="ARBA" id="ARBA00022679"/>
    </source>
</evidence>
<organism evidence="7 8">
    <name type="scientific">Spiroplasma turonicum</name>
    <dbReference type="NCBI Taxonomy" id="216946"/>
    <lineage>
        <taxon>Bacteria</taxon>
        <taxon>Bacillati</taxon>
        <taxon>Mycoplasmatota</taxon>
        <taxon>Mollicutes</taxon>
        <taxon>Entomoplasmatales</taxon>
        <taxon>Spiroplasmataceae</taxon>
        <taxon>Spiroplasma</taxon>
    </lineage>
</organism>
<dbReference type="InterPro" id="IPR051541">
    <property type="entry name" value="PTS_SugarTrans_NitroReg"/>
</dbReference>